<dbReference type="EMBL" id="BAAATM010000003">
    <property type="protein sequence ID" value="GAA2520906.1"/>
    <property type="molecule type" value="Genomic_DNA"/>
</dbReference>
<keyword evidence="3" id="KW-1185">Reference proteome</keyword>
<dbReference type="Pfam" id="PF19655">
    <property type="entry name" value="DUF6158"/>
    <property type="match status" value="1"/>
</dbReference>
<dbReference type="InterPro" id="IPR046156">
    <property type="entry name" value="DUF6158"/>
</dbReference>
<evidence type="ECO:0000256" key="1">
    <source>
        <dbReference type="SAM" id="MobiDB-lite"/>
    </source>
</evidence>
<dbReference type="Proteomes" id="UP001501095">
    <property type="component" value="Unassembled WGS sequence"/>
</dbReference>
<comment type="caution">
    <text evidence="2">The sequence shown here is derived from an EMBL/GenBank/DDBJ whole genome shotgun (WGS) entry which is preliminary data.</text>
</comment>
<feature type="region of interest" description="Disordered" evidence="1">
    <location>
        <begin position="1"/>
        <end position="30"/>
    </location>
</feature>
<evidence type="ECO:0000313" key="3">
    <source>
        <dbReference type="Proteomes" id="UP001501095"/>
    </source>
</evidence>
<protein>
    <submittedName>
        <fullName evidence="2">DUF6158 family protein</fullName>
    </submittedName>
</protein>
<proteinExistence type="predicted"/>
<accession>A0ABN3NFK3</accession>
<reference evidence="2 3" key="1">
    <citation type="journal article" date="2019" name="Int. J. Syst. Evol. Microbiol.">
        <title>The Global Catalogue of Microorganisms (GCM) 10K type strain sequencing project: providing services to taxonomists for standard genome sequencing and annotation.</title>
        <authorList>
            <consortium name="The Broad Institute Genomics Platform"/>
            <consortium name="The Broad Institute Genome Sequencing Center for Infectious Disease"/>
            <person name="Wu L."/>
            <person name="Ma J."/>
        </authorList>
    </citation>
    <scope>NUCLEOTIDE SEQUENCE [LARGE SCALE GENOMIC DNA]</scope>
    <source>
        <strain evidence="2 3">JCM 6924</strain>
    </source>
</reference>
<name>A0ABN3NFK3_9ACTN</name>
<feature type="compositionally biased region" description="Basic and acidic residues" evidence="1">
    <location>
        <begin position="86"/>
        <end position="96"/>
    </location>
</feature>
<evidence type="ECO:0000313" key="2">
    <source>
        <dbReference type="EMBL" id="GAA2520906.1"/>
    </source>
</evidence>
<feature type="region of interest" description="Disordered" evidence="1">
    <location>
        <begin position="70"/>
        <end position="107"/>
    </location>
</feature>
<organism evidence="2 3">
    <name type="scientific">Streptomyces levis</name>
    <dbReference type="NCBI Taxonomy" id="285566"/>
    <lineage>
        <taxon>Bacteria</taxon>
        <taxon>Bacillati</taxon>
        <taxon>Actinomycetota</taxon>
        <taxon>Actinomycetes</taxon>
        <taxon>Kitasatosporales</taxon>
        <taxon>Streptomycetaceae</taxon>
        <taxon>Streptomyces</taxon>
    </lineage>
</organism>
<sequence>MLSCSPGGYPDRMNEHDERGDTMTGVDPGRLDDQQLMKELETIHRTRHDTLLYGSNDALRAHNERMAQLEGEYLRRNPSRPVAAGRTREGARERGSGESATPTTPGT</sequence>
<feature type="compositionally biased region" description="Basic and acidic residues" evidence="1">
    <location>
        <begin position="12"/>
        <end position="21"/>
    </location>
</feature>
<gene>
    <name evidence="2" type="ORF">GCM10010423_11950</name>
</gene>